<name>A0AAN9UDI7_9PEZI</name>
<keyword evidence="4" id="KW-1185">Reference proteome</keyword>
<evidence type="ECO:0000313" key="3">
    <source>
        <dbReference type="EMBL" id="KAK7744370.1"/>
    </source>
</evidence>
<dbReference type="Proteomes" id="UP001320420">
    <property type="component" value="Unassembled WGS sequence"/>
</dbReference>
<dbReference type="PANTHER" id="PTHR10792:SF8">
    <property type="entry name" value="RIBOSOME BIOGENESIS PROTEIN RLP24-RELATED"/>
    <property type="match status" value="1"/>
</dbReference>
<evidence type="ECO:0000313" key="4">
    <source>
        <dbReference type="Proteomes" id="UP001320420"/>
    </source>
</evidence>
<dbReference type="GO" id="GO:0042273">
    <property type="term" value="P:ribosomal large subunit biogenesis"/>
    <property type="evidence" value="ECO:0007669"/>
    <property type="project" value="TreeGrafter"/>
</dbReference>
<organism evidence="3 4">
    <name type="scientific">Diatrype stigma</name>
    <dbReference type="NCBI Taxonomy" id="117547"/>
    <lineage>
        <taxon>Eukaryota</taxon>
        <taxon>Fungi</taxon>
        <taxon>Dikarya</taxon>
        <taxon>Ascomycota</taxon>
        <taxon>Pezizomycotina</taxon>
        <taxon>Sordariomycetes</taxon>
        <taxon>Xylariomycetidae</taxon>
        <taxon>Xylariales</taxon>
        <taxon>Diatrypaceae</taxon>
        <taxon>Diatrype</taxon>
    </lineage>
</organism>
<proteinExistence type="inferred from homology"/>
<protein>
    <submittedName>
        <fullName evidence="3">ATPase-activating ribosome biosynthesis protein</fullName>
    </submittedName>
</protein>
<dbReference type="InterPro" id="IPR056366">
    <property type="entry name" value="Ribosomal_eL24"/>
</dbReference>
<sequence>MKRNPRKLKWTKAFRKAAGKEMVVDSTLQFAARRNIPVRYNRDLMQKTLKAMESNNNRRISEIRSRRERVFYKRRMAGKRATELANDRRLVNTHSHLLPRVRGSEKRRLAELARERGAEELNEAALQDLAISEAQADAEAKKATKVFGKEKQRLRVRVDGGVEVVPDSAAAMDVDGDDDMDSE</sequence>
<dbReference type="Pfam" id="PF01246">
    <property type="entry name" value="Ribosomal_L24e"/>
    <property type="match status" value="1"/>
</dbReference>
<feature type="domain" description="Large ribosomal subunit protein eL24-related N-terminal" evidence="2">
    <location>
        <begin position="1"/>
        <end position="24"/>
    </location>
</feature>
<accession>A0AAN9UDI7</accession>
<comment type="caution">
    <text evidence="3">The sequence shown here is derived from an EMBL/GenBank/DDBJ whole genome shotgun (WGS) entry which is preliminary data.</text>
</comment>
<comment type="similarity">
    <text evidence="1">Belongs to the eukaryotic ribosomal protein eL24 family.</text>
</comment>
<evidence type="ECO:0000259" key="2">
    <source>
        <dbReference type="Pfam" id="PF01246"/>
    </source>
</evidence>
<reference evidence="3 4" key="1">
    <citation type="submission" date="2024-02" db="EMBL/GenBank/DDBJ databases">
        <title>De novo assembly and annotation of 12 fungi associated with fruit tree decline syndrome in Ontario, Canada.</title>
        <authorList>
            <person name="Sulman M."/>
            <person name="Ellouze W."/>
            <person name="Ilyukhin E."/>
        </authorList>
    </citation>
    <scope>NUCLEOTIDE SEQUENCE [LARGE SCALE GENOMIC DNA]</scope>
    <source>
        <strain evidence="3 4">M11/M66-122</strain>
    </source>
</reference>
<evidence type="ECO:0000256" key="1">
    <source>
        <dbReference type="ARBA" id="ARBA00005647"/>
    </source>
</evidence>
<dbReference type="Gene3D" id="2.30.170.20">
    <property type="entry name" value="Ribosomal protein L24e"/>
    <property type="match status" value="1"/>
</dbReference>
<dbReference type="GO" id="GO:0003735">
    <property type="term" value="F:structural constituent of ribosome"/>
    <property type="evidence" value="ECO:0007669"/>
    <property type="project" value="InterPro"/>
</dbReference>
<dbReference type="InterPro" id="IPR000988">
    <property type="entry name" value="Ribosomal_eL24-rel_N"/>
</dbReference>
<dbReference type="GO" id="GO:0005730">
    <property type="term" value="C:nucleolus"/>
    <property type="evidence" value="ECO:0007669"/>
    <property type="project" value="TreeGrafter"/>
</dbReference>
<dbReference type="InterPro" id="IPR038630">
    <property type="entry name" value="L24e/L24_sf"/>
</dbReference>
<dbReference type="AlphaFoldDB" id="A0AAN9UDI7"/>
<dbReference type="PANTHER" id="PTHR10792">
    <property type="entry name" value="60S RIBOSOMAL PROTEIN L24"/>
    <property type="match status" value="1"/>
</dbReference>
<gene>
    <name evidence="3" type="primary">RLP24</name>
    <name evidence="3" type="ORF">SLS62_010225</name>
</gene>
<dbReference type="EMBL" id="JAKJXP020000121">
    <property type="protein sequence ID" value="KAK7744370.1"/>
    <property type="molecule type" value="Genomic_DNA"/>
</dbReference>